<proteinExistence type="predicted"/>
<dbReference type="InterPro" id="IPR038740">
    <property type="entry name" value="BioF2-like_GNAT_dom"/>
</dbReference>
<dbReference type="AlphaFoldDB" id="A0A5Q0C0H3"/>
<dbReference type="Pfam" id="PF13480">
    <property type="entry name" value="Acetyltransf_6"/>
    <property type="match status" value="1"/>
</dbReference>
<keyword evidence="2" id="KW-0808">Transferase</keyword>
<evidence type="ECO:0000313" key="3">
    <source>
        <dbReference type="Proteomes" id="UP000326881"/>
    </source>
</evidence>
<dbReference type="InterPro" id="IPR016181">
    <property type="entry name" value="Acyl_CoA_acyltransferase"/>
</dbReference>
<dbReference type="OrthoDB" id="8334427at2"/>
<dbReference type="EMBL" id="CP043498">
    <property type="protein sequence ID" value="QFY59368.1"/>
    <property type="molecule type" value="Genomic_DNA"/>
</dbReference>
<feature type="domain" description="BioF2-like acetyltransferase" evidence="1">
    <location>
        <begin position="193"/>
        <end position="343"/>
    </location>
</feature>
<keyword evidence="3" id="KW-1185">Reference proteome</keyword>
<sequence length="395" mass="45939">MNKSRVRERIQKMNTYNSGEFSRSTCEIITNPTQMAELEAEWNDLWLKAKGSFYQSFSVAYHSWKEIAEPAGRSLFCIVIRDKGAMVLVFPMVRYRKGPLLMIRPLGPNAAETTDMLVDPDVDWQAMVTQAWQTIDRASKADIIHMPFIKVGSTLDQLIQHSRNIERDADIAPFANLQDQTDWATYEKIIGANSRQQLNRKRKRLSELGDFEFVEIDPVAEPQHALQLIEWMFAHKQVWADRVGKHGDWITSQGYRNFLYRWITDPRNIQRMRLYTIQIDKMPIAMKVAAYGVSHLDLIIAGFHSDPQYAKYSPGFVLDEFWMKIVFEKHLNVDFGAGNEPYKLFWSRNFKNDLANYHIPHTIAGATATHLWRLKRRVTTHLAERRKRHAAPMPA</sequence>
<protein>
    <submittedName>
        <fullName evidence="2">GNAT family N-acetyltransferase</fullName>
    </submittedName>
</protein>
<dbReference type="Proteomes" id="UP000326881">
    <property type="component" value="Chromosome"/>
</dbReference>
<evidence type="ECO:0000313" key="2">
    <source>
        <dbReference type="EMBL" id="QFY59368.1"/>
    </source>
</evidence>
<gene>
    <name evidence="2" type="ORF">FZ934_02290</name>
</gene>
<dbReference type="GO" id="GO:0016740">
    <property type="term" value="F:transferase activity"/>
    <property type="evidence" value="ECO:0007669"/>
    <property type="project" value="UniProtKB-KW"/>
</dbReference>
<evidence type="ECO:0000259" key="1">
    <source>
        <dbReference type="Pfam" id="PF13480"/>
    </source>
</evidence>
<dbReference type="SUPFAM" id="SSF55729">
    <property type="entry name" value="Acyl-CoA N-acyltransferases (Nat)"/>
    <property type="match status" value="1"/>
</dbReference>
<name>A0A5Q0C0H3_9HYPH</name>
<dbReference type="KEGG" id="rgr:FZ934_02290"/>
<accession>A0A5Q0C0H3</accession>
<reference evidence="2 3" key="1">
    <citation type="submission" date="2019-08" db="EMBL/GenBank/DDBJ databases">
        <title>Prosopis cineraria nodule microbiome.</title>
        <authorList>
            <person name="Ali R."/>
            <person name="Chaluvadi S.R."/>
            <person name="Wang X."/>
        </authorList>
    </citation>
    <scope>NUCLEOTIDE SEQUENCE [LARGE SCALE GENOMIC DNA]</scope>
    <source>
        <strain evidence="2 3">BG7</strain>
    </source>
</reference>
<organism evidence="2 3">
    <name type="scientific">Rhizobium grahamii</name>
    <dbReference type="NCBI Taxonomy" id="1120045"/>
    <lineage>
        <taxon>Bacteria</taxon>
        <taxon>Pseudomonadati</taxon>
        <taxon>Pseudomonadota</taxon>
        <taxon>Alphaproteobacteria</taxon>
        <taxon>Hyphomicrobiales</taxon>
        <taxon>Rhizobiaceae</taxon>
        <taxon>Rhizobium/Agrobacterium group</taxon>
        <taxon>Rhizobium</taxon>
    </lineage>
</organism>